<dbReference type="EMBL" id="CM023481">
    <property type="protein sequence ID" value="KAH6946136.1"/>
    <property type="molecule type" value="Genomic_DNA"/>
</dbReference>
<evidence type="ECO:0000313" key="1">
    <source>
        <dbReference type="EMBL" id="KAH6946136.1"/>
    </source>
</evidence>
<dbReference type="Proteomes" id="UP000821845">
    <property type="component" value="Chromosome 1"/>
</dbReference>
<accession>A0ACB7TIT1</accession>
<protein>
    <submittedName>
        <fullName evidence="1">Uncharacterized protein</fullName>
    </submittedName>
</protein>
<proteinExistence type="predicted"/>
<keyword evidence="2" id="KW-1185">Reference proteome</keyword>
<comment type="caution">
    <text evidence="1">The sequence shown here is derived from an EMBL/GenBank/DDBJ whole genome shotgun (WGS) entry which is preliminary data.</text>
</comment>
<gene>
    <name evidence="1" type="ORF">HPB50_011774</name>
</gene>
<sequence>MTCGRPVGCPSGQRSPRASQVLIWGAVLVDRSSSVGKAQRSAVHRSVPAKDGRAASPRSNNLDGSMNNSRKPPWSRCCKGCLRYMQCKRHGDMMRSFGAATTRTRVSSTRCSTLTTRSGRMRCPLRRSRYLSTERRSPEALTRGQAASSSNFTLTTLNRRGHCGGGVALRLLRGGRLEWLSHVNEPLSLERLPLEQTGEAHKAEFGGVKGRVTRTVVDWRVYHTQTRRFYSDLYFFSLVVAARGAAVAQTLGRLICCGGRTEGPPHVDQLPLQEHLYHQERLHKGPDVQGVWRRVIGVVAARRGYDPSTSHLDSQLHYYYQEQPHARPTVRCLETGCVWQPSGEAVPRHRAAFTRSLVLTTTENLHAIFAAAPAAHLCPFSFDSSASGSSLAQPRGRSLHTHDLRPTSRVPIRPTPLRELHRRGRCGGGVALRLLRGGHVEGLSHVDGLLLLERPHLERTGEAHETQFGGARRRVIRTVAAWWGCHIRTHRFYSELHFFFHVVAARGPAVEETLGRFIFCGGRTEWPPHVDQLPLQEHLYHQERMHEGPDVQGVWRRVIGVVAFRKVYDPSTSHLDCQLHHYYQEQLQGGPTVGRLETACVWQPQERLFHAVERPLRGVFRSCVQYSWQALSGWHTLDNVKGSIDNQG</sequence>
<organism evidence="1 2">
    <name type="scientific">Hyalomma asiaticum</name>
    <name type="common">Tick</name>
    <dbReference type="NCBI Taxonomy" id="266040"/>
    <lineage>
        <taxon>Eukaryota</taxon>
        <taxon>Metazoa</taxon>
        <taxon>Ecdysozoa</taxon>
        <taxon>Arthropoda</taxon>
        <taxon>Chelicerata</taxon>
        <taxon>Arachnida</taxon>
        <taxon>Acari</taxon>
        <taxon>Parasitiformes</taxon>
        <taxon>Ixodida</taxon>
        <taxon>Ixodoidea</taxon>
        <taxon>Ixodidae</taxon>
        <taxon>Hyalomminae</taxon>
        <taxon>Hyalomma</taxon>
    </lineage>
</organism>
<evidence type="ECO:0000313" key="2">
    <source>
        <dbReference type="Proteomes" id="UP000821845"/>
    </source>
</evidence>
<reference evidence="1" key="1">
    <citation type="submission" date="2020-05" db="EMBL/GenBank/DDBJ databases">
        <title>Large-scale comparative analyses of tick genomes elucidate their genetic diversity and vector capacities.</title>
        <authorList>
            <person name="Jia N."/>
            <person name="Wang J."/>
            <person name="Shi W."/>
            <person name="Du L."/>
            <person name="Sun Y."/>
            <person name="Zhan W."/>
            <person name="Jiang J."/>
            <person name="Wang Q."/>
            <person name="Zhang B."/>
            <person name="Ji P."/>
            <person name="Sakyi L.B."/>
            <person name="Cui X."/>
            <person name="Yuan T."/>
            <person name="Jiang B."/>
            <person name="Yang W."/>
            <person name="Lam T.T.-Y."/>
            <person name="Chang Q."/>
            <person name="Ding S."/>
            <person name="Wang X."/>
            <person name="Zhu J."/>
            <person name="Ruan X."/>
            <person name="Zhao L."/>
            <person name="Wei J."/>
            <person name="Que T."/>
            <person name="Du C."/>
            <person name="Cheng J."/>
            <person name="Dai P."/>
            <person name="Han X."/>
            <person name="Huang E."/>
            <person name="Gao Y."/>
            <person name="Liu J."/>
            <person name="Shao H."/>
            <person name="Ye R."/>
            <person name="Li L."/>
            <person name="Wei W."/>
            <person name="Wang X."/>
            <person name="Wang C."/>
            <person name="Yang T."/>
            <person name="Huo Q."/>
            <person name="Li W."/>
            <person name="Guo W."/>
            <person name="Chen H."/>
            <person name="Zhou L."/>
            <person name="Ni X."/>
            <person name="Tian J."/>
            <person name="Zhou Y."/>
            <person name="Sheng Y."/>
            <person name="Liu T."/>
            <person name="Pan Y."/>
            <person name="Xia L."/>
            <person name="Li J."/>
            <person name="Zhao F."/>
            <person name="Cao W."/>
        </authorList>
    </citation>
    <scope>NUCLEOTIDE SEQUENCE</scope>
    <source>
        <strain evidence="1">Hyas-2018</strain>
    </source>
</reference>
<name>A0ACB7TIT1_HYAAI</name>